<reference evidence="10 11" key="1">
    <citation type="journal article" date="2015" name="Nature">
        <title>rRNA introns, odd ribosomes, and small enigmatic genomes across a large radiation of phyla.</title>
        <authorList>
            <person name="Brown C.T."/>
            <person name="Hug L.A."/>
            <person name="Thomas B.C."/>
            <person name="Sharon I."/>
            <person name="Castelle C.J."/>
            <person name="Singh A."/>
            <person name="Wilkins M.J."/>
            <person name="Williams K.H."/>
            <person name="Banfield J.F."/>
        </authorList>
    </citation>
    <scope>NUCLEOTIDE SEQUENCE [LARGE SCALE GENOMIC DNA]</scope>
</reference>
<dbReference type="PANTHER" id="PTHR30038:SF7">
    <property type="entry name" value="TUNGSTEN-CONTAINING GLYCERALDEHYDE-3-PHOSPHATE:FERREDOXIN OXIDOREDUCTASE"/>
    <property type="match status" value="1"/>
</dbReference>
<dbReference type="EMBL" id="LCDD01000026">
    <property type="protein sequence ID" value="KKS45909.1"/>
    <property type="molecule type" value="Genomic_DNA"/>
</dbReference>
<comment type="cofactor">
    <cofactor evidence="1">
        <name>[4Fe-4S] cluster</name>
        <dbReference type="ChEBI" id="CHEBI:49883"/>
    </cofactor>
</comment>
<keyword evidence="5" id="KW-0560">Oxidoreductase</keyword>
<dbReference type="InterPro" id="IPR013984">
    <property type="entry name" value="Ald_Fedxn_OxRdtase_dom2"/>
</dbReference>
<keyword evidence="4" id="KW-0479">Metal-binding</keyword>
<dbReference type="Gene3D" id="3.60.9.10">
    <property type="entry name" value="Aldehyde ferredoxin oxidoreductase, N-terminal domain"/>
    <property type="match status" value="1"/>
</dbReference>
<dbReference type="PANTHER" id="PTHR30038">
    <property type="entry name" value="ALDEHYDE FERREDOXIN OXIDOREDUCTASE"/>
    <property type="match status" value="1"/>
</dbReference>
<evidence type="ECO:0000259" key="9">
    <source>
        <dbReference type="SMART" id="SM00790"/>
    </source>
</evidence>
<evidence type="ECO:0000256" key="2">
    <source>
        <dbReference type="ARBA" id="ARBA00011032"/>
    </source>
</evidence>
<dbReference type="Proteomes" id="UP000034320">
    <property type="component" value="Unassembled WGS sequence"/>
</dbReference>
<accession>A0A0G0ZB70</accession>
<dbReference type="Pfam" id="PF02730">
    <property type="entry name" value="AFOR_N"/>
    <property type="match status" value="1"/>
</dbReference>
<dbReference type="SUPFAM" id="SSF48310">
    <property type="entry name" value="Aldehyde ferredoxin oxidoreductase, C-terminal domains"/>
    <property type="match status" value="1"/>
</dbReference>
<comment type="caution">
    <text evidence="10">The sequence shown here is derived from an EMBL/GenBank/DDBJ whole genome shotgun (WGS) entry which is preliminary data.</text>
</comment>
<organism evidence="10 11">
    <name type="scientific">Candidatus Gottesmanbacteria bacterium GW2011_GWA2_42_18</name>
    <dbReference type="NCBI Taxonomy" id="1618442"/>
    <lineage>
        <taxon>Bacteria</taxon>
        <taxon>Candidatus Gottesmaniibacteriota</taxon>
    </lineage>
</organism>
<dbReference type="Gene3D" id="1.10.599.10">
    <property type="entry name" value="Aldehyde Ferredoxin Oxidoreductase Protein, subunit A, domain 3"/>
    <property type="match status" value="1"/>
</dbReference>
<comment type="similarity">
    <text evidence="2">Belongs to the AOR/FOR family.</text>
</comment>
<comment type="cofactor">
    <cofactor evidence="8">
        <name>tungstopterin</name>
        <dbReference type="ChEBI" id="CHEBI:30402"/>
    </cofactor>
</comment>
<evidence type="ECO:0000313" key="10">
    <source>
        <dbReference type="EMBL" id="KKS45909.1"/>
    </source>
</evidence>
<proteinExistence type="inferred from homology"/>
<feature type="domain" description="Aldehyde ferredoxin oxidoreductase N-terminal" evidence="9">
    <location>
        <begin position="19"/>
        <end position="219"/>
    </location>
</feature>
<evidence type="ECO:0000256" key="3">
    <source>
        <dbReference type="ARBA" id="ARBA00022485"/>
    </source>
</evidence>
<keyword evidence="7" id="KW-0411">Iron-sulfur</keyword>
<dbReference type="SUPFAM" id="SSF56228">
    <property type="entry name" value="Aldehyde ferredoxin oxidoreductase, N-terminal domain"/>
    <property type="match status" value="1"/>
</dbReference>
<dbReference type="InterPro" id="IPR001203">
    <property type="entry name" value="OxRdtase_Ald_Fedxn_C"/>
</dbReference>
<dbReference type="SMART" id="SM00790">
    <property type="entry name" value="AFOR_N"/>
    <property type="match status" value="1"/>
</dbReference>
<dbReference type="GO" id="GO:0016625">
    <property type="term" value="F:oxidoreductase activity, acting on the aldehyde or oxo group of donors, iron-sulfur protein as acceptor"/>
    <property type="evidence" value="ECO:0007669"/>
    <property type="project" value="InterPro"/>
</dbReference>
<dbReference type="InterPro" id="IPR051919">
    <property type="entry name" value="W-dependent_AOR"/>
</dbReference>
<dbReference type="Gene3D" id="1.10.569.10">
    <property type="entry name" value="Aldehyde Ferredoxin Oxidoreductase Protein, subunit A, domain 2"/>
    <property type="match status" value="1"/>
</dbReference>
<dbReference type="InterPro" id="IPR013983">
    <property type="entry name" value="Ald_Fedxn_OxRdtase_N"/>
</dbReference>
<evidence type="ECO:0000313" key="11">
    <source>
        <dbReference type="Proteomes" id="UP000034320"/>
    </source>
</evidence>
<evidence type="ECO:0000256" key="5">
    <source>
        <dbReference type="ARBA" id="ARBA00023002"/>
    </source>
</evidence>
<dbReference type="InterPro" id="IPR036503">
    <property type="entry name" value="Ald_Fedxn_OxRdtase_N_sf"/>
</dbReference>
<evidence type="ECO:0000256" key="1">
    <source>
        <dbReference type="ARBA" id="ARBA00001966"/>
    </source>
</evidence>
<dbReference type="InterPro" id="IPR036021">
    <property type="entry name" value="Tungsten_al_ferr_oxy-like_C"/>
</dbReference>
<keyword evidence="6" id="KW-0408">Iron</keyword>
<evidence type="ECO:0000256" key="4">
    <source>
        <dbReference type="ARBA" id="ARBA00022723"/>
    </source>
</evidence>
<evidence type="ECO:0000256" key="8">
    <source>
        <dbReference type="ARBA" id="ARBA00049934"/>
    </source>
</evidence>
<dbReference type="GO" id="GO:0046872">
    <property type="term" value="F:metal ion binding"/>
    <property type="evidence" value="ECO:0007669"/>
    <property type="project" value="UniProtKB-KW"/>
</dbReference>
<dbReference type="AlphaFoldDB" id="A0A0G0ZB70"/>
<protein>
    <submittedName>
        <fullName evidence="10">Aldehyde:ferredoxin oxidoreductase</fullName>
    </submittedName>
</protein>
<dbReference type="Pfam" id="PF01314">
    <property type="entry name" value="AFOR_C"/>
    <property type="match status" value="1"/>
</dbReference>
<name>A0A0G0ZB70_9BACT</name>
<evidence type="ECO:0000256" key="6">
    <source>
        <dbReference type="ARBA" id="ARBA00023004"/>
    </source>
</evidence>
<dbReference type="GO" id="GO:0009055">
    <property type="term" value="F:electron transfer activity"/>
    <property type="evidence" value="ECO:0007669"/>
    <property type="project" value="InterPro"/>
</dbReference>
<dbReference type="InterPro" id="IPR013985">
    <property type="entry name" value="Ald_Fedxn_OxRdtase_dom3"/>
</dbReference>
<gene>
    <name evidence="10" type="ORF">UV09_C0026G0021</name>
</gene>
<dbReference type="GO" id="GO:0051539">
    <property type="term" value="F:4 iron, 4 sulfur cluster binding"/>
    <property type="evidence" value="ECO:0007669"/>
    <property type="project" value="UniProtKB-KW"/>
</dbReference>
<evidence type="ECO:0000256" key="7">
    <source>
        <dbReference type="ARBA" id="ARBA00023014"/>
    </source>
</evidence>
<sequence>MDVDGSIETVGPQERIMGVNRRVLHVDLTKGMAGELHPSQEDYRRFLGGQALGKHLLLRPNIRLDPLNPNSSLGFFPGPLTGYFPGSGTCVAVGLSPLTDRLGSSISQGLIGTAIKAAGYDGIIITGKSDHLSTMVITRKGIFLDDASDLADTPNSVTEEILKTKHSGLKPAIISIGPAGENQVRFASVQSGGRTFGRQGFGAVMGSKNLKAIVIEKGKLPEVADQKAVNRISREIREMTRGVNRYTPFTVHGTASVLDSHARIGTLDSEYFSHQYSLTEGLSTADLSQQTEQDHLACPGCVVCCARKSNIKLGEQEVTTHGPEYESTFAIGINLRVYNPEDIAKLEYLCDEYGLDVLSTGAAIGFLFRAVKEGLVKFDGGVSVEIIKKLIADIVARNGLGDQLAEGASRFAIQVGPEAEQLVMAVKGLDMAAIDPRGKGGIPLYGTALAFATGPEGAHHRRSIDSRETENMVPGNVLEGKAAAVARKEQQMAAMNALGTCSWSFGGFDFETYLAAIQAVTGLTLTVEEYRQVGHREVMLTRLFNALGGEKSSGENRLPERLYTERRFPGDAVFSKEIMADLIQEFNTEMGLDSAGNPTRQSLIQLDLVEYSDLIHV</sequence>
<keyword evidence="3" id="KW-0004">4Fe-4S</keyword>